<organism evidence="2 3">
    <name type="scientific">Bordetella avium (strain 197N)</name>
    <dbReference type="NCBI Taxonomy" id="360910"/>
    <lineage>
        <taxon>Bacteria</taxon>
        <taxon>Pseudomonadati</taxon>
        <taxon>Pseudomonadota</taxon>
        <taxon>Betaproteobacteria</taxon>
        <taxon>Burkholderiales</taxon>
        <taxon>Alcaligenaceae</taxon>
        <taxon>Bordetella</taxon>
    </lineage>
</organism>
<dbReference type="OrthoDB" id="8689061at2"/>
<dbReference type="KEGG" id="bav:BAV0392"/>
<evidence type="ECO:0000313" key="3">
    <source>
        <dbReference type="Proteomes" id="UP000001977"/>
    </source>
</evidence>
<sequence length="68" mass="7666">MAEFLTQDDLRELTGYSRAKEQRQMLDKEGIPYKALGGRTIVLASHISAWIEGRSVTRHSAPDMSMIT</sequence>
<feature type="domain" description="DUF4224" evidence="1">
    <location>
        <begin position="4"/>
        <end position="47"/>
    </location>
</feature>
<evidence type="ECO:0000313" key="2">
    <source>
        <dbReference type="EMBL" id="CAJ47993.1"/>
    </source>
</evidence>
<keyword evidence="3" id="KW-1185">Reference proteome</keyword>
<evidence type="ECO:0000259" key="1">
    <source>
        <dbReference type="Pfam" id="PF13986"/>
    </source>
</evidence>
<accession>Q2KZB0</accession>
<dbReference type="Pfam" id="PF13986">
    <property type="entry name" value="DUF4224"/>
    <property type="match status" value="1"/>
</dbReference>
<name>Q2KZB0_BORA1</name>
<proteinExistence type="predicted"/>
<dbReference type="InterPro" id="IPR025319">
    <property type="entry name" value="DUF4224"/>
</dbReference>
<dbReference type="STRING" id="360910.BAV0392"/>
<reference evidence="2 3" key="1">
    <citation type="journal article" date="2006" name="J. Bacteriol.">
        <title>Comparison of the genome sequence of the poultry pathogen Bordetella avium with those of B. bronchiseptica, B. pertussis, and B. parapertussis reveals extensive diversity in surface structures associated with host interaction.</title>
        <authorList>
            <person name="Sebaihia M."/>
            <person name="Preston A."/>
            <person name="Maskell D.J."/>
            <person name="Kuzmiak H."/>
            <person name="Connell T.D."/>
            <person name="King N.D."/>
            <person name="Orndorff P.E."/>
            <person name="Miyamoto D.M."/>
            <person name="Thomson N.R."/>
            <person name="Harris D."/>
            <person name="Goble A."/>
            <person name="Lord A."/>
            <person name="Murphy L."/>
            <person name="Quail M.A."/>
            <person name="Rutter S."/>
            <person name="Squares R."/>
            <person name="Squares S."/>
            <person name="Woodward J."/>
            <person name="Parkhill J."/>
            <person name="Temple L.M."/>
        </authorList>
    </citation>
    <scope>NUCLEOTIDE SEQUENCE [LARGE SCALE GENOMIC DNA]</scope>
    <source>
        <strain evidence="2 3">197N</strain>
    </source>
</reference>
<dbReference type="Proteomes" id="UP000001977">
    <property type="component" value="Chromosome"/>
</dbReference>
<dbReference type="AlphaFoldDB" id="Q2KZB0"/>
<dbReference type="HOGENOM" id="CLU_2786722_0_0_4"/>
<dbReference type="RefSeq" id="WP_012416085.1">
    <property type="nucleotide sequence ID" value="NC_010645.1"/>
</dbReference>
<dbReference type="EMBL" id="AM167904">
    <property type="protein sequence ID" value="CAJ47993.1"/>
    <property type="molecule type" value="Genomic_DNA"/>
</dbReference>
<protein>
    <submittedName>
        <fullName evidence="2">Phage protein</fullName>
    </submittedName>
</protein>
<gene>
    <name evidence="2" type="ordered locus">BAV0392</name>
</gene>